<evidence type="ECO:0000313" key="2">
    <source>
        <dbReference type="EMBL" id="KAI5075125.1"/>
    </source>
</evidence>
<feature type="region of interest" description="Disordered" evidence="1">
    <location>
        <begin position="1"/>
        <end position="24"/>
    </location>
</feature>
<organism evidence="2 3">
    <name type="scientific">Adiantum capillus-veneris</name>
    <name type="common">Maidenhair fern</name>
    <dbReference type="NCBI Taxonomy" id="13818"/>
    <lineage>
        <taxon>Eukaryota</taxon>
        <taxon>Viridiplantae</taxon>
        <taxon>Streptophyta</taxon>
        <taxon>Embryophyta</taxon>
        <taxon>Tracheophyta</taxon>
        <taxon>Polypodiopsida</taxon>
        <taxon>Polypodiidae</taxon>
        <taxon>Polypodiales</taxon>
        <taxon>Pteridineae</taxon>
        <taxon>Pteridaceae</taxon>
        <taxon>Vittarioideae</taxon>
        <taxon>Adiantum</taxon>
    </lineage>
</organism>
<dbReference type="Proteomes" id="UP000886520">
    <property type="component" value="Chromosome 9"/>
</dbReference>
<reference evidence="2" key="1">
    <citation type="submission" date="2021-01" db="EMBL/GenBank/DDBJ databases">
        <title>Adiantum capillus-veneris genome.</title>
        <authorList>
            <person name="Fang Y."/>
            <person name="Liao Q."/>
        </authorList>
    </citation>
    <scope>NUCLEOTIDE SEQUENCE</scope>
    <source>
        <strain evidence="2">H3</strain>
        <tissue evidence="2">Leaf</tissue>
    </source>
</reference>
<evidence type="ECO:0000313" key="3">
    <source>
        <dbReference type="Proteomes" id="UP000886520"/>
    </source>
</evidence>
<evidence type="ECO:0000256" key="1">
    <source>
        <dbReference type="SAM" id="MobiDB-lite"/>
    </source>
</evidence>
<dbReference type="OrthoDB" id="1925866at2759"/>
<accession>A0A9D4UWK0</accession>
<protein>
    <submittedName>
        <fullName evidence="2">Uncharacterized protein</fullName>
    </submittedName>
</protein>
<sequence length="267" mass="28019">MFAGHEDAGSSGWQATGEVRSDGWPLGLQQDPMIRGFPEAPVLFISTPSVTSDSSSDLDTESTGSFFPERSHTLGSLIGIQANAHNKQMSKELIGAQNSMVAETEKRRSTSITGASGGGGLVRGRPSWCSMLGCGGSNPGALGMSPSLAHLLEEERRSTGSQRQVSNSNYSEGGAQGAEMPTGLLNMERNTLFDAQGILPPQPSGAPLKLILQQSSPSSSYLSADWNVFNSRHPPGHHTSAREDGAGRFPTFWPAGFCGRLGTGLAG</sequence>
<dbReference type="PANTHER" id="PTHR33544">
    <property type="entry name" value="DUF4005 DOMAIN-CONTAINING PROTEIN-RELATED"/>
    <property type="match status" value="1"/>
</dbReference>
<dbReference type="InterPro" id="IPR040344">
    <property type="entry name" value="At3g17950-like"/>
</dbReference>
<comment type="caution">
    <text evidence="2">The sequence shown here is derived from an EMBL/GenBank/DDBJ whole genome shotgun (WGS) entry which is preliminary data.</text>
</comment>
<name>A0A9D4UWK0_ADICA</name>
<proteinExistence type="predicted"/>
<gene>
    <name evidence="2" type="ORF">GOP47_0009201</name>
</gene>
<feature type="region of interest" description="Disordered" evidence="1">
    <location>
        <begin position="154"/>
        <end position="177"/>
    </location>
</feature>
<keyword evidence="3" id="KW-1185">Reference proteome</keyword>
<feature type="compositionally biased region" description="Polar residues" evidence="1">
    <location>
        <begin position="159"/>
        <end position="171"/>
    </location>
</feature>
<dbReference type="AlphaFoldDB" id="A0A9D4UWK0"/>
<dbReference type="EMBL" id="JABFUD020000009">
    <property type="protein sequence ID" value="KAI5075125.1"/>
    <property type="molecule type" value="Genomic_DNA"/>
</dbReference>